<evidence type="ECO:0000256" key="6">
    <source>
        <dbReference type="SAM" id="Phobius"/>
    </source>
</evidence>
<dbReference type="KEGG" id="cput:CONPUDRAFT_166019"/>
<protein>
    <recommendedName>
        <fullName evidence="7">Rhodopsin domain-containing protein</fullName>
    </recommendedName>
</protein>
<evidence type="ECO:0000256" key="3">
    <source>
        <dbReference type="ARBA" id="ARBA00022989"/>
    </source>
</evidence>
<comment type="caution">
    <text evidence="8">The sequence shown here is derived from an EMBL/GenBank/DDBJ whole genome shotgun (WGS) entry which is preliminary data.</text>
</comment>
<reference evidence="9" key="1">
    <citation type="journal article" date="2012" name="Science">
        <title>The Paleozoic origin of enzymatic lignin decomposition reconstructed from 31 fungal genomes.</title>
        <authorList>
            <person name="Floudas D."/>
            <person name="Binder M."/>
            <person name="Riley R."/>
            <person name="Barry K."/>
            <person name="Blanchette R.A."/>
            <person name="Henrissat B."/>
            <person name="Martinez A.T."/>
            <person name="Otillar R."/>
            <person name="Spatafora J.W."/>
            <person name="Yadav J.S."/>
            <person name="Aerts A."/>
            <person name="Benoit I."/>
            <person name="Boyd A."/>
            <person name="Carlson A."/>
            <person name="Copeland A."/>
            <person name="Coutinho P.M."/>
            <person name="de Vries R.P."/>
            <person name="Ferreira P."/>
            <person name="Findley K."/>
            <person name="Foster B."/>
            <person name="Gaskell J."/>
            <person name="Glotzer D."/>
            <person name="Gorecki P."/>
            <person name="Heitman J."/>
            <person name="Hesse C."/>
            <person name="Hori C."/>
            <person name="Igarashi K."/>
            <person name="Jurgens J.A."/>
            <person name="Kallen N."/>
            <person name="Kersten P."/>
            <person name="Kohler A."/>
            <person name="Kuees U."/>
            <person name="Kumar T.K.A."/>
            <person name="Kuo A."/>
            <person name="LaButti K."/>
            <person name="Larrondo L.F."/>
            <person name="Lindquist E."/>
            <person name="Ling A."/>
            <person name="Lombard V."/>
            <person name="Lucas S."/>
            <person name="Lundell T."/>
            <person name="Martin R."/>
            <person name="McLaughlin D.J."/>
            <person name="Morgenstern I."/>
            <person name="Morin E."/>
            <person name="Murat C."/>
            <person name="Nagy L.G."/>
            <person name="Nolan M."/>
            <person name="Ohm R.A."/>
            <person name="Patyshakuliyeva A."/>
            <person name="Rokas A."/>
            <person name="Ruiz-Duenas F.J."/>
            <person name="Sabat G."/>
            <person name="Salamov A."/>
            <person name="Samejima M."/>
            <person name="Schmutz J."/>
            <person name="Slot J.C."/>
            <person name="St John F."/>
            <person name="Stenlid J."/>
            <person name="Sun H."/>
            <person name="Sun S."/>
            <person name="Syed K."/>
            <person name="Tsang A."/>
            <person name="Wiebenga A."/>
            <person name="Young D."/>
            <person name="Pisabarro A."/>
            <person name="Eastwood D.C."/>
            <person name="Martin F."/>
            <person name="Cullen D."/>
            <person name="Grigoriev I.V."/>
            <person name="Hibbett D.S."/>
        </authorList>
    </citation>
    <scope>NUCLEOTIDE SEQUENCE [LARGE SCALE GENOMIC DNA]</scope>
    <source>
        <strain evidence="9">RWD-64-598 SS2</strain>
    </source>
</reference>
<name>A0A5M3MMT9_CONPW</name>
<dbReference type="Proteomes" id="UP000053558">
    <property type="component" value="Unassembled WGS sequence"/>
</dbReference>
<dbReference type="Pfam" id="PF20684">
    <property type="entry name" value="Fung_rhodopsin"/>
    <property type="match status" value="1"/>
</dbReference>
<dbReference type="OrthoDB" id="3229610at2759"/>
<dbReference type="GO" id="GO:0016020">
    <property type="term" value="C:membrane"/>
    <property type="evidence" value="ECO:0007669"/>
    <property type="project" value="UniProtKB-SubCell"/>
</dbReference>
<organism evidence="8 9">
    <name type="scientific">Coniophora puteana (strain RWD-64-598)</name>
    <name type="common">Brown rot fungus</name>
    <dbReference type="NCBI Taxonomy" id="741705"/>
    <lineage>
        <taxon>Eukaryota</taxon>
        <taxon>Fungi</taxon>
        <taxon>Dikarya</taxon>
        <taxon>Basidiomycota</taxon>
        <taxon>Agaricomycotina</taxon>
        <taxon>Agaricomycetes</taxon>
        <taxon>Agaricomycetidae</taxon>
        <taxon>Boletales</taxon>
        <taxon>Coniophorineae</taxon>
        <taxon>Coniophoraceae</taxon>
        <taxon>Coniophora</taxon>
    </lineage>
</organism>
<keyword evidence="3 6" id="KW-1133">Transmembrane helix</keyword>
<accession>A0A5M3MMT9</accession>
<dbReference type="GeneID" id="19205454"/>
<feature type="non-terminal residue" evidence="8">
    <location>
        <position position="186"/>
    </location>
</feature>
<sequence>MNMTYTCTLWAARASILLSILRICPFVGLAHVLYASLSFFVISWTVSLVTKCAICARDRTWEHHAPVLCPLGAPTAIIELTAGVVSDTVLISAPIYMLRGIRLPHRTKRLILVTFSMAVCNSFASLAHILHLLPPVTPNITLSAPITASIQTSVTLIVANLLVVVTFVNRVIFKRRSDDTEMSVHS</sequence>
<gene>
    <name evidence="8" type="ORF">CONPUDRAFT_166019</name>
</gene>
<evidence type="ECO:0000313" key="9">
    <source>
        <dbReference type="Proteomes" id="UP000053558"/>
    </source>
</evidence>
<dbReference type="OMA" id="KCAICAR"/>
<evidence type="ECO:0000313" key="8">
    <source>
        <dbReference type="EMBL" id="EIW80512.1"/>
    </source>
</evidence>
<dbReference type="InterPro" id="IPR049326">
    <property type="entry name" value="Rhodopsin_dom_fungi"/>
</dbReference>
<feature type="transmembrane region" description="Helical" evidence="6">
    <location>
        <begin position="150"/>
        <end position="173"/>
    </location>
</feature>
<dbReference type="EMBL" id="JH711579">
    <property type="protein sequence ID" value="EIW80512.1"/>
    <property type="molecule type" value="Genomic_DNA"/>
</dbReference>
<evidence type="ECO:0000256" key="2">
    <source>
        <dbReference type="ARBA" id="ARBA00022692"/>
    </source>
</evidence>
<dbReference type="PANTHER" id="PTHR33048:SF158">
    <property type="entry name" value="MEMBRANE PROTEIN PTH11-LIKE, PUTATIVE-RELATED"/>
    <property type="match status" value="1"/>
</dbReference>
<evidence type="ECO:0000256" key="5">
    <source>
        <dbReference type="ARBA" id="ARBA00038359"/>
    </source>
</evidence>
<evidence type="ECO:0000256" key="4">
    <source>
        <dbReference type="ARBA" id="ARBA00023136"/>
    </source>
</evidence>
<evidence type="ECO:0000256" key="1">
    <source>
        <dbReference type="ARBA" id="ARBA00004141"/>
    </source>
</evidence>
<feature type="domain" description="Rhodopsin" evidence="7">
    <location>
        <begin position="2"/>
        <end position="163"/>
    </location>
</feature>
<feature type="transmembrane region" description="Helical" evidence="6">
    <location>
        <begin position="20"/>
        <end position="42"/>
    </location>
</feature>
<dbReference type="AlphaFoldDB" id="A0A5M3MMT9"/>
<keyword evidence="2 6" id="KW-0812">Transmembrane</keyword>
<dbReference type="PANTHER" id="PTHR33048">
    <property type="entry name" value="PTH11-LIKE INTEGRAL MEMBRANE PROTEIN (AFU_ORTHOLOGUE AFUA_5G11245)"/>
    <property type="match status" value="1"/>
</dbReference>
<dbReference type="InterPro" id="IPR052337">
    <property type="entry name" value="SAT4-like"/>
</dbReference>
<comment type="similarity">
    <text evidence="5">Belongs to the SAT4 family.</text>
</comment>
<feature type="transmembrane region" description="Helical" evidence="6">
    <location>
        <begin position="76"/>
        <end position="98"/>
    </location>
</feature>
<evidence type="ECO:0000259" key="7">
    <source>
        <dbReference type="Pfam" id="PF20684"/>
    </source>
</evidence>
<comment type="subcellular location">
    <subcellularLocation>
        <location evidence="1">Membrane</location>
        <topology evidence="1">Multi-pass membrane protein</topology>
    </subcellularLocation>
</comment>
<proteinExistence type="inferred from homology"/>
<feature type="transmembrane region" description="Helical" evidence="6">
    <location>
        <begin position="110"/>
        <end position="130"/>
    </location>
</feature>
<dbReference type="RefSeq" id="XP_007769451.1">
    <property type="nucleotide sequence ID" value="XM_007771261.1"/>
</dbReference>
<keyword evidence="4 6" id="KW-0472">Membrane</keyword>
<keyword evidence="9" id="KW-1185">Reference proteome</keyword>